<name>A0A2J7QP15_9NEOP</name>
<feature type="transmembrane region" description="Helical" evidence="4">
    <location>
        <begin position="356"/>
        <end position="376"/>
    </location>
</feature>
<dbReference type="InterPro" id="IPR023415">
    <property type="entry name" value="LDLR_class-A_CS"/>
</dbReference>
<dbReference type="EMBL" id="NEVH01012097">
    <property type="protein sequence ID" value="PNF30333.1"/>
    <property type="molecule type" value="Genomic_DNA"/>
</dbReference>
<accession>A0A2J7QP15</accession>
<evidence type="ECO:0000256" key="2">
    <source>
        <dbReference type="PROSITE-ProRule" id="PRU00124"/>
    </source>
</evidence>
<evidence type="ECO:0000313" key="7">
    <source>
        <dbReference type="Proteomes" id="UP000235965"/>
    </source>
</evidence>
<dbReference type="Proteomes" id="UP000235965">
    <property type="component" value="Unassembled WGS sequence"/>
</dbReference>
<comment type="caution">
    <text evidence="6">The sequence shown here is derived from an EMBL/GenBank/DDBJ whole genome shotgun (WGS) entry which is preliminary data.</text>
</comment>
<dbReference type="PROSITE" id="PS50068">
    <property type="entry name" value="LDLRA_2"/>
    <property type="match status" value="1"/>
</dbReference>
<keyword evidence="7" id="KW-1185">Reference proteome</keyword>
<dbReference type="EMBL" id="NEVH01012097">
    <property type="protein sequence ID" value="PNF30334.1"/>
    <property type="molecule type" value="Genomic_DNA"/>
</dbReference>
<feature type="compositionally biased region" description="Polar residues" evidence="3">
    <location>
        <begin position="322"/>
        <end position="335"/>
    </location>
</feature>
<dbReference type="CDD" id="cd00112">
    <property type="entry name" value="LDLa"/>
    <property type="match status" value="1"/>
</dbReference>
<evidence type="ECO:0000256" key="5">
    <source>
        <dbReference type="SAM" id="SignalP"/>
    </source>
</evidence>
<comment type="caution">
    <text evidence="2">Lacks conserved residue(s) required for the propagation of feature annotation.</text>
</comment>
<dbReference type="PROSITE" id="PS01209">
    <property type="entry name" value="LDLRA_1"/>
    <property type="match status" value="1"/>
</dbReference>
<sequence length="470" mass="51243">MGGRWQHWFSLHILTLAIIQTSTDAYISVNLAFYCLPEGPPSVLRLQSKGPRSAVFVDLNVRSPYKPTTDQQTDAARCQLEVMAPPGHELTVNLDHPKKTLPSRSSEERQGFLPCFLRLSVTGKASDYTETLHKVGSRTVDLCGSSEMPVNTLFLTNHLTLTWSPPNISLSGKMMAKRLVITTVSRRLDVCSTRHRFLCLGGPIYLPVCISSELACDGHNNCPIAGDDENPEECEAMALKGRLLLANPDSSEEGHQSNPHSVIEAMLKKAVLKTLAEVKSGKRDATSTTTSQPGLMTLMFRDMSDIILKKFLNNSKRDQLAEPSNSTMITTTTKPPWQDSPEDATLPAALAHYGPWGYLMLGMLICGAILMLCGLWECCCRSSKHQLPAGGPASTSAATTVFIINSAGGIGSHSRNSSQHHDEAPSTPGPPSYEELDQPPPYNSLFPLTKTSDVEPLTVEENHVISGQHI</sequence>
<dbReference type="AlphaFoldDB" id="A0A2J7QP15"/>
<evidence type="ECO:0008006" key="8">
    <source>
        <dbReference type="Google" id="ProtNLM"/>
    </source>
</evidence>
<feature type="region of interest" description="Disordered" evidence="3">
    <location>
        <begin position="411"/>
        <end position="447"/>
    </location>
</feature>
<gene>
    <name evidence="6" type="ORF">B7P43_G13430</name>
</gene>
<dbReference type="InterPro" id="IPR002172">
    <property type="entry name" value="LDrepeatLR_classA_rpt"/>
</dbReference>
<dbReference type="Gene3D" id="2.40.128.620">
    <property type="match status" value="1"/>
</dbReference>
<feature type="chain" id="PRO_5014559395" description="CUB domain-containing protein" evidence="5">
    <location>
        <begin position="26"/>
        <end position="470"/>
    </location>
</feature>
<evidence type="ECO:0000313" key="6">
    <source>
        <dbReference type="EMBL" id="PNF30334.1"/>
    </source>
</evidence>
<keyword evidence="4" id="KW-0472">Membrane</keyword>
<organism evidence="6 7">
    <name type="scientific">Cryptotermes secundus</name>
    <dbReference type="NCBI Taxonomy" id="105785"/>
    <lineage>
        <taxon>Eukaryota</taxon>
        <taxon>Metazoa</taxon>
        <taxon>Ecdysozoa</taxon>
        <taxon>Arthropoda</taxon>
        <taxon>Hexapoda</taxon>
        <taxon>Insecta</taxon>
        <taxon>Pterygota</taxon>
        <taxon>Neoptera</taxon>
        <taxon>Polyneoptera</taxon>
        <taxon>Dictyoptera</taxon>
        <taxon>Blattodea</taxon>
        <taxon>Blattoidea</taxon>
        <taxon>Termitoidae</taxon>
        <taxon>Kalotermitidae</taxon>
        <taxon>Cryptotermitinae</taxon>
        <taxon>Cryptotermes</taxon>
    </lineage>
</organism>
<protein>
    <recommendedName>
        <fullName evidence="8">CUB domain-containing protein</fullName>
    </recommendedName>
</protein>
<reference evidence="6 7" key="1">
    <citation type="submission" date="2017-12" db="EMBL/GenBank/DDBJ databases">
        <title>Hemimetabolous genomes reveal molecular basis of termite eusociality.</title>
        <authorList>
            <person name="Harrison M.C."/>
            <person name="Jongepier E."/>
            <person name="Robertson H.M."/>
            <person name="Arning N."/>
            <person name="Bitard-Feildel T."/>
            <person name="Chao H."/>
            <person name="Childers C.P."/>
            <person name="Dinh H."/>
            <person name="Doddapaneni H."/>
            <person name="Dugan S."/>
            <person name="Gowin J."/>
            <person name="Greiner C."/>
            <person name="Han Y."/>
            <person name="Hu H."/>
            <person name="Hughes D.S.T."/>
            <person name="Huylmans A.-K."/>
            <person name="Kemena C."/>
            <person name="Kremer L.P.M."/>
            <person name="Lee S.L."/>
            <person name="Lopez-Ezquerra A."/>
            <person name="Mallet L."/>
            <person name="Monroy-Kuhn J.M."/>
            <person name="Moser A."/>
            <person name="Murali S.C."/>
            <person name="Muzny D.M."/>
            <person name="Otani S."/>
            <person name="Piulachs M.-D."/>
            <person name="Poelchau M."/>
            <person name="Qu J."/>
            <person name="Schaub F."/>
            <person name="Wada-Katsumata A."/>
            <person name="Worley K.C."/>
            <person name="Xie Q."/>
            <person name="Ylla G."/>
            <person name="Poulsen M."/>
            <person name="Gibbs R.A."/>
            <person name="Schal C."/>
            <person name="Richards S."/>
            <person name="Belles X."/>
            <person name="Korb J."/>
            <person name="Bornberg-Bauer E."/>
        </authorList>
    </citation>
    <scope>NUCLEOTIDE SEQUENCE [LARGE SCALE GENOMIC DNA]</scope>
    <source>
        <tissue evidence="6">Whole body</tissue>
    </source>
</reference>
<dbReference type="InParanoid" id="A0A2J7QP15"/>
<evidence type="ECO:0000256" key="3">
    <source>
        <dbReference type="SAM" id="MobiDB-lite"/>
    </source>
</evidence>
<keyword evidence="1" id="KW-1015">Disulfide bond</keyword>
<dbReference type="SMART" id="SM00192">
    <property type="entry name" value="LDLa"/>
    <property type="match status" value="1"/>
</dbReference>
<proteinExistence type="predicted"/>
<feature type="region of interest" description="Disordered" evidence="3">
    <location>
        <begin position="319"/>
        <end position="340"/>
    </location>
</feature>
<evidence type="ECO:0000256" key="4">
    <source>
        <dbReference type="SAM" id="Phobius"/>
    </source>
</evidence>
<feature type="signal peptide" evidence="5">
    <location>
        <begin position="1"/>
        <end position="25"/>
    </location>
</feature>
<dbReference type="OrthoDB" id="8187887at2759"/>
<keyword evidence="5" id="KW-0732">Signal</keyword>
<keyword evidence="4" id="KW-0812">Transmembrane</keyword>
<keyword evidence="4" id="KW-1133">Transmembrane helix</keyword>
<evidence type="ECO:0000256" key="1">
    <source>
        <dbReference type="ARBA" id="ARBA00023157"/>
    </source>
</evidence>